<evidence type="ECO:0000313" key="2">
    <source>
        <dbReference type="Proteomes" id="UP000326380"/>
    </source>
</evidence>
<dbReference type="AlphaFoldDB" id="A0A7L4ZVN6"/>
<accession>A0A7L4ZVN6</accession>
<dbReference type="Proteomes" id="UP000326380">
    <property type="component" value="Unassembled WGS sequence"/>
</dbReference>
<protein>
    <submittedName>
        <fullName evidence="1">Uncharacterized protein</fullName>
    </submittedName>
</protein>
<comment type="caution">
    <text evidence="1">The sequence shown here is derived from an EMBL/GenBank/DDBJ whole genome shotgun (WGS) entry which is preliminary data.</text>
</comment>
<gene>
    <name evidence="1" type="ORF">F0P96_13050</name>
</gene>
<proteinExistence type="predicted"/>
<dbReference type="EMBL" id="VTWU01000004">
    <property type="protein sequence ID" value="KAA9332395.1"/>
    <property type="molecule type" value="Genomic_DNA"/>
</dbReference>
<dbReference type="RefSeq" id="WP_151079336.1">
    <property type="nucleotide sequence ID" value="NZ_CP047647.1"/>
</dbReference>
<keyword evidence="2" id="KW-1185">Reference proteome</keyword>
<reference evidence="1 2" key="1">
    <citation type="submission" date="2019-09" db="EMBL/GenBank/DDBJ databases">
        <title>Genome sequence of Hymenobacter sp. M3.</title>
        <authorList>
            <person name="Srinivasan S."/>
        </authorList>
    </citation>
    <scope>NUCLEOTIDE SEQUENCE [LARGE SCALE GENOMIC DNA]</scope>
    <source>
        <strain evidence="1 2">M3</strain>
    </source>
</reference>
<name>A0A7L4ZVN6_9BACT</name>
<organism evidence="1 2">
    <name type="scientific">Hymenobacter busanensis</name>
    <dbReference type="NCBI Taxonomy" id="2607656"/>
    <lineage>
        <taxon>Bacteria</taxon>
        <taxon>Pseudomonadati</taxon>
        <taxon>Bacteroidota</taxon>
        <taxon>Cytophagia</taxon>
        <taxon>Cytophagales</taxon>
        <taxon>Hymenobacteraceae</taxon>
        <taxon>Hymenobacter</taxon>
    </lineage>
</organism>
<sequence>MASFAELIIWLDRVSTLSIALPLVVGLVRRRQLSAPSRPLMWYCILWAILHPLELACRKLFHYNIFLFHLCTPLETGLLAAAYYRALPQPRLRQLVRWVAGPFLLLCLADAVWLSGLWKINAYARAVQSALLVSLGLAYFWQMLRELRVVRPEHDPMFLTSVGMILYFTGTVGAYTLTATTTEPQVILLLQLAHGVCNTAFNLLLAAAFWYDGRQVRRQLVVRREYVARFSGE</sequence>
<evidence type="ECO:0000313" key="1">
    <source>
        <dbReference type="EMBL" id="KAA9332395.1"/>
    </source>
</evidence>